<dbReference type="Gene3D" id="3.90.180.10">
    <property type="entry name" value="Medium-chain alcohol dehydrogenases, catalytic domain"/>
    <property type="match status" value="1"/>
</dbReference>
<feature type="signal peptide" evidence="1">
    <location>
        <begin position="1"/>
        <end position="23"/>
    </location>
</feature>
<dbReference type="GO" id="GO:0016491">
    <property type="term" value="F:oxidoreductase activity"/>
    <property type="evidence" value="ECO:0007669"/>
    <property type="project" value="InterPro"/>
</dbReference>
<dbReference type="EMBL" id="HBFQ01046589">
    <property type="protein sequence ID" value="CAD8858788.1"/>
    <property type="molecule type" value="Transcribed_RNA"/>
</dbReference>
<dbReference type="InterPro" id="IPR020843">
    <property type="entry name" value="ER"/>
</dbReference>
<dbReference type="InterPro" id="IPR011032">
    <property type="entry name" value="GroES-like_sf"/>
</dbReference>
<keyword evidence="1" id="KW-0732">Signal</keyword>
<dbReference type="Gene3D" id="3.40.50.720">
    <property type="entry name" value="NAD(P)-binding Rossmann-like Domain"/>
    <property type="match status" value="1"/>
</dbReference>
<dbReference type="PANTHER" id="PTHR44013:SF1">
    <property type="entry name" value="ZINC-TYPE ALCOHOL DEHYDROGENASE-LIKE PROTEIN C16A3.02C"/>
    <property type="match status" value="1"/>
</dbReference>
<gene>
    <name evidence="3" type="ORF">NSCI0253_LOCUS33142</name>
</gene>
<dbReference type="Pfam" id="PF08240">
    <property type="entry name" value="ADH_N"/>
    <property type="match status" value="1"/>
</dbReference>
<evidence type="ECO:0000313" key="3">
    <source>
        <dbReference type="EMBL" id="CAD8858788.1"/>
    </source>
</evidence>
<sequence>MVMRMLSMSAVLGSSFFSAIAQATLPTTMRAVVTAGPAAEGDFSNVKLVTDQPVPVPAWGQALIKVSASSVNPVDYKLLTMLDGPKVLGFDVAGTVVKAETGCWRLNIGDRVWADLGMSTPSPVQLGAWAEYALADCDQISEMPTNLDFPSAAVLPLVSLTDYQAYKKAGSPWLFTPNLTVVVTSGSGGTGISAIQMAKAYSATRIITASSPENFDLLKGLGATDVVDYHTSTIWDLLPENSVDVVYDNYGAPGTADAAMPSLRSGGAYIFLPGHDGNLSSNPKEGVTQINFGLCDASNYEDLDALASFANQGKLKPVIGQTFALENIVQALNASFTGQAVGKVSITISQESEVALV</sequence>
<name>A0A7S1AM26_NOCSC</name>
<evidence type="ECO:0000256" key="1">
    <source>
        <dbReference type="SAM" id="SignalP"/>
    </source>
</evidence>
<dbReference type="SUPFAM" id="SSF50129">
    <property type="entry name" value="GroES-like"/>
    <property type="match status" value="1"/>
</dbReference>
<dbReference type="InterPro" id="IPR036291">
    <property type="entry name" value="NAD(P)-bd_dom_sf"/>
</dbReference>
<dbReference type="PANTHER" id="PTHR44013">
    <property type="entry name" value="ZINC-TYPE ALCOHOL DEHYDROGENASE-LIKE PROTEIN C16A3.02C"/>
    <property type="match status" value="1"/>
</dbReference>
<dbReference type="CDD" id="cd05289">
    <property type="entry name" value="MDR_like_2"/>
    <property type="match status" value="1"/>
</dbReference>
<dbReference type="Pfam" id="PF13602">
    <property type="entry name" value="ADH_zinc_N_2"/>
    <property type="match status" value="1"/>
</dbReference>
<feature type="domain" description="Enoyl reductase (ER)" evidence="2">
    <location>
        <begin position="41"/>
        <end position="346"/>
    </location>
</feature>
<accession>A0A7S1AM26</accession>
<dbReference type="InterPro" id="IPR013154">
    <property type="entry name" value="ADH-like_N"/>
</dbReference>
<dbReference type="InterPro" id="IPR052733">
    <property type="entry name" value="Chloroplast_QOR"/>
</dbReference>
<organism evidence="3">
    <name type="scientific">Noctiluca scintillans</name>
    <name type="common">Sea sparkle</name>
    <name type="synonym">Red tide dinoflagellate</name>
    <dbReference type="NCBI Taxonomy" id="2966"/>
    <lineage>
        <taxon>Eukaryota</taxon>
        <taxon>Sar</taxon>
        <taxon>Alveolata</taxon>
        <taxon>Dinophyceae</taxon>
        <taxon>Noctilucales</taxon>
        <taxon>Noctilucaceae</taxon>
        <taxon>Noctiluca</taxon>
    </lineage>
</organism>
<dbReference type="AlphaFoldDB" id="A0A7S1AM26"/>
<proteinExistence type="predicted"/>
<dbReference type="SUPFAM" id="SSF51735">
    <property type="entry name" value="NAD(P)-binding Rossmann-fold domains"/>
    <property type="match status" value="1"/>
</dbReference>
<feature type="chain" id="PRO_5030722223" description="Enoyl reductase (ER) domain-containing protein" evidence="1">
    <location>
        <begin position="24"/>
        <end position="357"/>
    </location>
</feature>
<evidence type="ECO:0000259" key="2">
    <source>
        <dbReference type="SMART" id="SM00829"/>
    </source>
</evidence>
<reference evidence="3" key="1">
    <citation type="submission" date="2021-01" db="EMBL/GenBank/DDBJ databases">
        <authorList>
            <person name="Corre E."/>
            <person name="Pelletier E."/>
            <person name="Niang G."/>
            <person name="Scheremetjew M."/>
            <person name="Finn R."/>
            <person name="Kale V."/>
            <person name="Holt S."/>
            <person name="Cochrane G."/>
            <person name="Meng A."/>
            <person name="Brown T."/>
            <person name="Cohen L."/>
        </authorList>
    </citation>
    <scope>NUCLEOTIDE SEQUENCE</scope>
</reference>
<protein>
    <recommendedName>
        <fullName evidence="2">Enoyl reductase (ER) domain-containing protein</fullName>
    </recommendedName>
</protein>
<dbReference type="SMART" id="SM00829">
    <property type="entry name" value="PKS_ER"/>
    <property type="match status" value="1"/>
</dbReference>